<gene>
    <name evidence="2" type="ORF">SAMN04488082_103190</name>
</gene>
<keyword evidence="1" id="KW-0812">Transmembrane</keyword>
<keyword evidence="3" id="KW-1185">Reference proteome</keyword>
<dbReference type="Proteomes" id="UP000198635">
    <property type="component" value="Unassembled WGS sequence"/>
</dbReference>
<sequence>MLGELFGNMLHSTVQGFIGVIGIFTYLAAIVIAAIYRIKEGMKEGHH</sequence>
<organism evidence="2 3">
    <name type="scientific">Desulfomicrobium apsheronum</name>
    <dbReference type="NCBI Taxonomy" id="52560"/>
    <lineage>
        <taxon>Bacteria</taxon>
        <taxon>Pseudomonadati</taxon>
        <taxon>Thermodesulfobacteriota</taxon>
        <taxon>Desulfovibrionia</taxon>
        <taxon>Desulfovibrionales</taxon>
        <taxon>Desulfomicrobiaceae</taxon>
        <taxon>Desulfomicrobium</taxon>
    </lineage>
</organism>
<keyword evidence="1" id="KW-1133">Transmembrane helix</keyword>
<name>A0A1I3RKB5_9BACT</name>
<reference evidence="3" key="1">
    <citation type="submission" date="2016-10" db="EMBL/GenBank/DDBJ databases">
        <authorList>
            <person name="Varghese N."/>
            <person name="Submissions S."/>
        </authorList>
    </citation>
    <scope>NUCLEOTIDE SEQUENCE [LARGE SCALE GENOMIC DNA]</scope>
    <source>
        <strain evidence="3">DSM 5918</strain>
    </source>
</reference>
<protein>
    <submittedName>
        <fullName evidence="2">Uncharacterized protein</fullName>
    </submittedName>
</protein>
<evidence type="ECO:0000313" key="3">
    <source>
        <dbReference type="Proteomes" id="UP000198635"/>
    </source>
</evidence>
<evidence type="ECO:0000256" key="1">
    <source>
        <dbReference type="SAM" id="Phobius"/>
    </source>
</evidence>
<dbReference type="RefSeq" id="WP_167364135.1">
    <property type="nucleotide sequence ID" value="NZ_FORX01000003.1"/>
</dbReference>
<proteinExistence type="predicted"/>
<accession>A0A1I3RKB5</accession>
<evidence type="ECO:0000313" key="2">
    <source>
        <dbReference type="EMBL" id="SFJ46179.1"/>
    </source>
</evidence>
<dbReference type="EMBL" id="FORX01000003">
    <property type="protein sequence ID" value="SFJ46179.1"/>
    <property type="molecule type" value="Genomic_DNA"/>
</dbReference>
<dbReference type="STRING" id="52560.SAMN04488082_103190"/>
<feature type="transmembrane region" description="Helical" evidence="1">
    <location>
        <begin position="16"/>
        <end position="36"/>
    </location>
</feature>
<keyword evidence="1" id="KW-0472">Membrane</keyword>
<dbReference type="AlphaFoldDB" id="A0A1I3RKB5"/>